<keyword evidence="3 6" id="KW-0812">Transmembrane</keyword>
<gene>
    <name evidence="7" type="ordered locus">Halha_0298</name>
</gene>
<dbReference type="InterPro" id="IPR000175">
    <property type="entry name" value="Na/ntran_symport"/>
</dbReference>
<evidence type="ECO:0000313" key="8">
    <source>
        <dbReference type="Proteomes" id="UP000010880"/>
    </source>
</evidence>
<dbReference type="GO" id="GO:0035725">
    <property type="term" value="P:sodium ion transmembrane transport"/>
    <property type="evidence" value="ECO:0007669"/>
    <property type="project" value="TreeGrafter"/>
</dbReference>
<feature type="transmembrane region" description="Helical" evidence="6">
    <location>
        <begin position="43"/>
        <end position="64"/>
    </location>
</feature>
<keyword evidence="2" id="KW-0813">Transport</keyword>
<keyword evidence="8" id="KW-1185">Reference proteome</keyword>
<dbReference type="PATRIC" id="fig|748449.3.peg.276"/>
<dbReference type="RefSeq" id="WP_015326035.1">
    <property type="nucleotide sequence ID" value="NC_019978.1"/>
</dbReference>
<dbReference type="SUPFAM" id="SSF161070">
    <property type="entry name" value="SNF-like"/>
    <property type="match status" value="1"/>
</dbReference>
<dbReference type="PANTHER" id="PTHR11616:SF240">
    <property type="entry name" value="BLOATED TUBULES, ISOFORM B-RELATED"/>
    <property type="match status" value="1"/>
</dbReference>
<dbReference type="CDD" id="cd10334">
    <property type="entry name" value="SLC6sbd_u1"/>
    <property type="match status" value="1"/>
</dbReference>
<dbReference type="STRING" id="748449.Halha_0298"/>
<dbReference type="PRINTS" id="PR00176">
    <property type="entry name" value="NANEUSMPORT"/>
</dbReference>
<accession>L0K7J9</accession>
<dbReference type="NCBIfam" id="NF037979">
    <property type="entry name" value="Na_transp"/>
    <property type="match status" value="1"/>
</dbReference>
<evidence type="ECO:0000256" key="4">
    <source>
        <dbReference type="ARBA" id="ARBA00022989"/>
    </source>
</evidence>
<feature type="transmembrane region" description="Helical" evidence="6">
    <location>
        <begin position="221"/>
        <end position="245"/>
    </location>
</feature>
<feature type="transmembrane region" description="Helical" evidence="6">
    <location>
        <begin position="317"/>
        <end position="338"/>
    </location>
</feature>
<evidence type="ECO:0000256" key="5">
    <source>
        <dbReference type="ARBA" id="ARBA00023136"/>
    </source>
</evidence>
<name>L0K7J9_HALHC</name>
<evidence type="ECO:0000256" key="2">
    <source>
        <dbReference type="ARBA" id="ARBA00022448"/>
    </source>
</evidence>
<feature type="transmembrane region" description="Helical" evidence="6">
    <location>
        <begin position="145"/>
        <end position="166"/>
    </location>
</feature>
<feature type="transmembrane region" description="Helical" evidence="6">
    <location>
        <begin position="12"/>
        <end position="31"/>
    </location>
</feature>
<keyword evidence="4 6" id="KW-1133">Transmembrane helix</keyword>
<evidence type="ECO:0000256" key="3">
    <source>
        <dbReference type="ARBA" id="ARBA00022692"/>
    </source>
</evidence>
<keyword evidence="5 6" id="KW-0472">Membrane</keyword>
<sequence>MAKEEQWQSRAGFILAVIGSAVGLGNIWRFSYVAYDNGGGAFLIPYFIALVMIGIPILILEFSFGRKMRGSAALSFRKLAKKWEWLGWWPTLATLVLVIYYMAIIGWSLNYVFYSFGQVWGKNPEAFFYNQHLNLTSSVGQLGGINWTVFAAVFVIWIINYAIIYNGIENGIEKASKIFMPLLAILMLVITIRGITLPGAIEGINKYLQPDFSQLMNGEVWLAAFSQIFFTLSIGWGVMITYSSYQPEDSDIVNNAFIASLANCGFSFIVGLGVFSILGYMATQTGQPIEGLVAESIGLAFIAFPKAINMLPAFQTAFGSLFFISLVIAGLSSSISMIEATVANIQDKFAISRKKAASIVCLTSCLGSVLFTTGAGLYLLDIIDHFLMQFGAGLAAIFFCLVLGWGYGAQRLRKFMNQVSDFEIGVWWEIMIKLITPGILIIMFGKGVIANLTKGYGDYSTTALILGWSISIVVILFGIYLSSLTWQEKSDN</sequence>
<feature type="transmembrane region" description="Helical" evidence="6">
    <location>
        <begin position="178"/>
        <end position="201"/>
    </location>
</feature>
<feature type="transmembrane region" description="Helical" evidence="6">
    <location>
        <begin position="386"/>
        <end position="405"/>
    </location>
</feature>
<dbReference type="GO" id="GO:0005886">
    <property type="term" value="C:plasma membrane"/>
    <property type="evidence" value="ECO:0007669"/>
    <property type="project" value="TreeGrafter"/>
</dbReference>
<protein>
    <submittedName>
        <fullName evidence="7">SNF family Na+-dependent transporter</fullName>
    </submittedName>
</protein>
<dbReference type="PROSITE" id="PS50267">
    <property type="entry name" value="NA_NEUROTRAN_SYMP_3"/>
    <property type="match status" value="1"/>
</dbReference>
<dbReference type="HOGENOM" id="CLU_006855_3_3_9"/>
<dbReference type="AlphaFoldDB" id="L0K7J9"/>
<dbReference type="PANTHER" id="PTHR11616">
    <property type="entry name" value="SODIUM/CHLORIDE DEPENDENT TRANSPORTER"/>
    <property type="match status" value="1"/>
</dbReference>
<feature type="transmembrane region" description="Helical" evidence="6">
    <location>
        <begin position="465"/>
        <end position="486"/>
    </location>
</feature>
<feature type="transmembrane region" description="Helical" evidence="6">
    <location>
        <begin position="426"/>
        <end position="445"/>
    </location>
</feature>
<dbReference type="OrthoDB" id="9762833at2"/>
<dbReference type="Pfam" id="PF00209">
    <property type="entry name" value="SNF"/>
    <property type="match status" value="2"/>
</dbReference>
<feature type="transmembrane region" description="Helical" evidence="6">
    <location>
        <begin position="257"/>
        <end position="282"/>
    </location>
</feature>
<dbReference type="Proteomes" id="UP000010880">
    <property type="component" value="Chromosome"/>
</dbReference>
<evidence type="ECO:0000313" key="7">
    <source>
        <dbReference type="EMBL" id="AGB40309.1"/>
    </source>
</evidence>
<feature type="transmembrane region" description="Helical" evidence="6">
    <location>
        <begin position="359"/>
        <end position="380"/>
    </location>
</feature>
<evidence type="ECO:0000256" key="6">
    <source>
        <dbReference type="SAM" id="Phobius"/>
    </source>
</evidence>
<comment type="subcellular location">
    <subcellularLocation>
        <location evidence="1">Membrane</location>
        <topology evidence="1">Multi-pass membrane protein</topology>
    </subcellularLocation>
</comment>
<reference evidence="8" key="1">
    <citation type="submission" date="2012-02" db="EMBL/GenBank/DDBJ databases">
        <title>The complete genome of Halobacteroides halobius DSM 5150.</title>
        <authorList>
            <person name="Lucas S."/>
            <person name="Copeland A."/>
            <person name="Lapidus A."/>
            <person name="Glavina del Rio T."/>
            <person name="Dalin E."/>
            <person name="Tice H."/>
            <person name="Bruce D."/>
            <person name="Goodwin L."/>
            <person name="Pitluck S."/>
            <person name="Peters L."/>
            <person name="Mikhailova N."/>
            <person name="Gu W."/>
            <person name="Kyrpides N."/>
            <person name="Mavromatis K."/>
            <person name="Ivanova N."/>
            <person name="Brettin T."/>
            <person name="Detter J.C."/>
            <person name="Han C."/>
            <person name="Larimer F."/>
            <person name="Land M."/>
            <person name="Hauser L."/>
            <person name="Markowitz V."/>
            <person name="Cheng J.-F."/>
            <person name="Hugenholtz P."/>
            <person name="Woyke T."/>
            <person name="Wu D."/>
            <person name="Tindall B."/>
            <person name="Pomrenke H."/>
            <person name="Brambilla E."/>
            <person name="Klenk H.-P."/>
            <person name="Eisen J.A."/>
        </authorList>
    </citation>
    <scope>NUCLEOTIDE SEQUENCE [LARGE SCALE GENOMIC DNA]</scope>
    <source>
        <strain evidence="8">ATCC 35273 / DSM 5150 / MD-1</strain>
    </source>
</reference>
<dbReference type="KEGG" id="hhl:Halha_0298"/>
<dbReference type="EMBL" id="CP003359">
    <property type="protein sequence ID" value="AGB40309.1"/>
    <property type="molecule type" value="Genomic_DNA"/>
</dbReference>
<evidence type="ECO:0000256" key="1">
    <source>
        <dbReference type="ARBA" id="ARBA00004141"/>
    </source>
</evidence>
<organism evidence="7 8">
    <name type="scientific">Halobacteroides halobius (strain ATCC 35273 / DSM 5150 / MD-1)</name>
    <dbReference type="NCBI Taxonomy" id="748449"/>
    <lineage>
        <taxon>Bacteria</taxon>
        <taxon>Bacillati</taxon>
        <taxon>Bacillota</taxon>
        <taxon>Clostridia</taxon>
        <taxon>Halanaerobiales</taxon>
        <taxon>Halobacteroidaceae</taxon>
        <taxon>Halobacteroides</taxon>
    </lineage>
</organism>
<proteinExistence type="predicted"/>
<dbReference type="eggNOG" id="COG0733">
    <property type="taxonomic scope" value="Bacteria"/>
</dbReference>
<feature type="transmembrane region" description="Helical" evidence="6">
    <location>
        <begin position="85"/>
        <end position="109"/>
    </location>
</feature>
<dbReference type="InterPro" id="IPR037272">
    <property type="entry name" value="SNS_sf"/>
</dbReference>